<dbReference type="EMBL" id="JARIHO010000066">
    <property type="protein sequence ID" value="KAJ7314586.1"/>
    <property type="molecule type" value="Genomic_DNA"/>
</dbReference>
<proteinExistence type="predicted"/>
<dbReference type="Proteomes" id="UP001218218">
    <property type="component" value="Unassembled WGS sequence"/>
</dbReference>
<keyword evidence="2" id="KW-1185">Reference proteome</keyword>
<accession>A0AAD6ZAE6</accession>
<gene>
    <name evidence="1" type="ORF">DFH08DRAFT_1087178</name>
</gene>
<reference evidence="1" key="1">
    <citation type="submission" date="2023-03" db="EMBL/GenBank/DDBJ databases">
        <title>Massive genome expansion in bonnet fungi (Mycena s.s.) driven by repeated elements and novel gene families across ecological guilds.</title>
        <authorList>
            <consortium name="Lawrence Berkeley National Laboratory"/>
            <person name="Harder C.B."/>
            <person name="Miyauchi S."/>
            <person name="Viragh M."/>
            <person name="Kuo A."/>
            <person name="Thoen E."/>
            <person name="Andreopoulos B."/>
            <person name="Lu D."/>
            <person name="Skrede I."/>
            <person name="Drula E."/>
            <person name="Henrissat B."/>
            <person name="Morin E."/>
            <person name="Kohler A."/>
            <person name="Barry K."/>
            <person name="LaButti K."/>
            <person name="Morin E."/>
            <person name="Salamov A."/>
            <person name="Lipzen A."/>
            <person name="Mereny Z."/>
            <person name="Hegedus B."/>
            <person name="Baldrian P."/>
            <person name="Stursova M."/>
            <person name="Weitz H."/>
            <person name="Taylor A."/>
            <person name="Grigoriev I.V."/>
            <person name="Nagy L.G."/>
            <person name="Martin F."/>
            <person name="Kauserud H."/>
        </authorList>
    </citation>
    <scope>NUCLEOTIDE SEQUENCE</scope>
    <source>
        <strain evidence="1">CBHHK002</strain>
    </source>
</reference>
<evidence type="ECO:0000313" key="2">
    <source>
        <dbReference type="Proteomes" id="UP001218218"/>
    </source>
</evidence>
<name>A0AAD6ZAE6_9AGAR</name>
<dbReference type="AlphaFoldDB" id="A0AAD6ZAE6"/>
<protein>
    <submittedName>
        <fullName evidence="1">Uncharacterized protein</fullName>
    </submittedName>
</protein>
<sequence>MPSPCLPLHHSDHFKSLRADLMAVHVFGILGTTDIRANQDRWMAFRAAGVDDGELVTVVGDPNSERLELASTPVTILPLSTLKTRFLHALSHADVQEEDSVVIALDRWSLFAASDSFPNLPRLSIQDAHHFMESIKAAMEGTFNDANFVIHSLSTLPSELPLRPFTPAYFSHLRIVDSSTCSSMPVNFDADGPEAAVAAVRSNSNDIRPLAAEEEAELKSLAGQYTATLHPNMSIDVAVNLMAAQVAHGAPLESKAQERILLENSKAAVPRPRFSTGICHCGTPWTGSRGFCGARGNGLKETMEAEAHGAVIVSEFFLGTGAMEDDGARRIVGERLNSGGAADIGG</sequence>
<organism evidence="1 2">
    <name type="scientific">Mycena albidolilacea</name>
    <dbReference type="NCBI Taxonomy" id="1033008"/>
    <lineage>
        <taxon>Eukaryota</taxon>
        <taxon>Fungi</taxon>
        <taxon>Dikarya</taxon>
        <taxon>Basidiomycota</taxon>
        <taxon>Agaricomycotina</taxon>
        <taxon>Agaricomycetes</taxon>
        <taxon>Agaricomycetidae</taxon>
        <taxon>Agaricales</taxon>
        <taxon>Marasmiineae</taxon>
        <taxon>Mycenaceae</taxon>
        <taxon>Mycena</taxon>
    </lineage>
</organism>
<evidence type="ECO:0000313" key="1">
    <source>
        <dbReference type="EMBL" id="KAJ7314586.1"/>
    </source>
</evidence>
<comment type="caution">
    <text evidence="1">The sequence shown here is derived from an EMBL/GenBank/DDBJ whole genome shotgun (WGS) entry which is preliminary data.</text>
</comment>